<accession>A0AA88DJQ2</accession>
<dbReference type="EMBL" id="BTGU01000039">
    <property type="protein sequence ID" value="GMN51849.1"/>
    <property type="molecule type" value="Genomic_DNA"/>
</dbReference>
<comment type="caution">
    <text evidence="1">The sequence shown here is derived from an EMBL/GenBank/DDBJ whole genome shotgun (WGS) entry which is preliminary data.</text>
</comment>
<reference evidence="1" key="1">
    <citation type="submission" date="2023-07" db="EMBL/GenBank/DDBJ databases">
        <title>draft genome sequence of fig (Ficus carica).</title>
        <authorList>
            <person name="Takahashi T."/>
            <person name="Nishimura K."/>
        </authorList>
    </citation>
    <scope>NUCLEOTIDE SEQUENCE</scope>
</reference>
<keyword evidence="2" id="KW-1185">Reference proteome</keyword>
<name>A0AA88DJQ2_FICCA</name>
<protein>
    <submittedName>
        <fullName evidence="1">Uncharacterized protein</fullName>
    </submittedName>
</protein>
<gene>
    <name evidence="1" type="ORF">TIFTF001_021004</name>
</gene>
<proteinExistence type="predicted"/>
<evidence type="ECO:0000313" key="1">
    <source>
        <dbReference type="EMBL" id="GMN51849.1"/>
    </source>
</evidence>
<organism evidence="1 2">
    <name type="scientific">Ficus carica</name>
    <name type="common">Common fig</name>
    <dbReference type="NCBI Taxonomy" id="3494"/>
    <lineage>
        <taxon>Eukaryota</taxon>
        <taxon>Viridiplantae</taxon>
        <taxon>Streptophyta</taxon>
        <taxon>Embryophyta</taxon>
        <taxon>Tracheophyta</taxon>
        <taxon>Spermatophyta</taxon>
        <taxon>Magnoliopsida</taxon>
        <taxon>eudicotyledons</taxon>
        <taxon>Gunneridae</taxon>
        <taxon>Pentapetalae</taxon>
        <taxon>rosids</taxon>
        <taxon>fabids</taxon>
        <taxon>Rosales</taxon>
        <taxon>Moraceae</taxon>
        <taxon>Ficeae</taxon>
        <taxon>Ficus</taxon>
    </lineage>
</organism>
<sequence>MWRWQWRWLRKLHERSPSSATRLSRAQNRTPKHTCISDFQRYRHGGGLPKFRDSFFGDMAMAVAAVFGDLGLGFD</sequence>
<dbReference type="AlphaFoldDB" id="A0AA88DJQ2"/>
<evidence type="ECO:0000313" key="2">
    <source>
        <dbReference type="Proteomes" id="UP001187192"/>
    </source>
</evidence>
<dbReference type="Proteomes" id="UP001187192">
    <property type="component" value="Unassembled WGS sequence"/>
</dbReference>